<dbReference type="SMART" id="SM00054">
    <property type="entry name" value="EFh"/>
    <property type="match status" value="2"/>
</dbReference>
<feature type="domain" description="EF-hand" evidence="3">
    <location>
        <begin position="215"/>
        <end position="250"/>
    </location>
</feature>
<dbReference type="GO" id="GO:0005509">
    <property type="term" value="F:calcium ion binding"/>
    <property type="evidence" value="ECO:0007669"/>
    <property type="project" value="InterPro"/>
</dbReference>
<keyword evidence="5" id="KW-1185">Reference proteome</keyword>
<evidence type="ECO:0000259" key="3">
    <source>
        <dbReference type="PROSITE" id="PS50222"/>
    </source>
</evidence>
<sequence>MRQGLFQRYNRIGKSMRNTPKHKGELSNTQIFERTGHNMFQNSPEGRRRKFQKDYFKNKSYSIRKATNESTASQTRESTMRPSGMDKIKRNSKIVIQKYKRKNQKTFAKLYEAQKIALPSTSEGNRNNSVQSQSPKSELCGCFIDILKENTSLKWFRSRSKEKSKKKYRFTDTEIIRNNEIENIFHLFDSDGSGTLEINEIEEVLKHMSGDSQEINKESLRLLFQVVDTDNSGSISIDEFKEFLNDREKQREFSKSLRILLCGLGEPEKKMDNISKFLNQTHKINKPLPNFIPSSAASMLKYLKYRTIRKSVYDSISGKFFQTKIKKEGINSERNYASSSMQEPDSILQCIFKDKTKLTSDRDNFLKIFSGYPIGDASLGEDPVAIMKEKHISLHKIRNPKVIQYGRDSFSRSGTKFHLPQRITLRKAKSQYKTSSNMAKEFTCEIFHK</sequence>
<protein>
    <recommendedName>
        <fullName evidence="3">EF-hand domain-containing protein</fullName>
    </recommendedName>
</protein>
<accession>A0AAD1UBH3</accession>
<comment type="caution">
    <text evidence="4">The sequence shown here is derived from an EMBL/GenBank/DDBJ whole genome shotgun (WGS) entry which is preliminary data.</text>
</comment>
<dbReference type="Gene3D" id="1.10.238.10">
    <property type="entry name" value="EF-hand"/>
    <property type="match status" value="1"/>
</dbReference>
<dbReference type="Pfam" id="PF13499">
    <property type="entry name" value="EF-hand_7"/>
    <property type="match status" value="1"/>
</dbReference>
<keyword evidence="1" id="KW-0106">Calcium</keyword>
<dbReference type="InterPro" id="IPR018247">
    <property type="entry name" value="EF_Hand_1_Ca_BS"/>
</dbReference>
<evidence type="ECO:0000313" key="5">
    <source>
        <dbReference type="Proteomes" id="UP001295684"/>
    </source>
</evidence>
<reference evidence="4" key="1">
    <citation type="submission" date="2023-07" db="EMBL/GenBank/DDBJ databases">
        <authorList>
            <consortium name="AG Swart"/>
            <person name="Singh M."/>
            <person name="Singh A."/>
            <person name="Seah K."/>
            <person name="Emmerich C."/>
        </authorList>
    </citation>
    <scope>NUCLEOTIDE SEQUENCE</scope>
    <source>
        <strain evidence="4">DP1</strain>
    </source>
</reference>
<feature type="compositionally biased region" description="Polar residues" evidence="2">
    <location>
        <begin position="68"/>
        <end position="81"/>
    </location>
</feature>
<gene>
    <name evidence="4" type="ORF">ECRASSUSDP1_LOCUS7012</name>
</gene>
<feature type="domain" description="EF-hand" evidence="3">
    <location>
        <begin position="176"/>
        <end position="211"/>
    </location>
</feature>
<organism evidence="4 5">
    <name type="scientific">Euplotes crassus</name>
    <dbReference type="NCBI Taxonomy" id="5936"/>
    <lineage>
        <taxon>Eukaryota</taxon>
        <taxon>Sar</taxon>
        <taxon>Alveolata</taxon>
        <taxon>Ciliophora</taxon>
        <taxon>Intramacronucleata</taxon>
        <taxon>Spirotrichea</taxon>
        <taxon>Hypotrichia</taxon>
        <taxon>Euplotida</taxon>
        <taxon>Euplotidae</taxon>
        <taxon>Moneuplotes</taxon>
    </lineage>
</organism>
<dbReference type="PROSITE" id="PS50222">
    <property type="entry name" value="EF_HAND_2"/>
    <property type="match status" value="2"/>
</dbReference>
<name>A0AAD1UBH3_EUPCR</name>
<dbReference type="EMBL" id="CAMPGE010006817">
    <property type="protein sequence ID" value="CAI2365715.1"/>
    <property type="molecule type" value="Genomic_DNA"/>
</dbReference>
<dbReference type="InterPro" id="IPR002048">
    <property type="entry name" value="EF_hand_dom"/>
</dbReference>
<dbReference type="Proteomes" id="UP001295684">
    <property type="component" value="Unassembled WGS sequence"/>
</dbReference>
<dbReference type="InterPro" id="IPR011992">
    <property type="entry name" value="EF-hand-dom_pair"/>
</dbReference>
<dbReference type="SUPFAM" id="SSF47473">
    <property type="entry name" value="EF-hand"/>
    <property type="match status" value="1"/>
</dbReference>
<dbReference type="CDD" id="cd00051">
    <property type="entry name" value="EFh"/>
    <property type="match status" value="1"/>
</dbReference>
<evidence type="ECO:0000256" key="2">
    <source>
        <dbReference type="SAM" id="MobiDB-lite"/>
    </source>
</evidence>
<dbReference type="PROSITE" id="PS00018">
    <property type="entry name" value="EF_HAND_1"/>
    <property type="match status" value="2"/>
</dbReference>
<evidence type="ECO:0000313" key="4">
    <source>
        <dbReference type="EMBL" id="CAI2365715.1"/>
    </source>
</evidence>
<proteinExistence type="predicted"/>
<dbReference type="AlphaFoldDB" id="A0AAD1UBH3"/>
<evidence type="ECO:0000256" key="1">
    <source>
        <dbReference type="ARBA" id="ARBA00022837"/>
    </source>
</evidence>
<feature type="region of interest" description="Disordered" evidence="2">
    <location>
        <begin position="66"/>
        <end position="85"/>
    </location>
</feature>